<protein>
    <submittedName>
        <fullName evidence="15">Formate dehydrogenase subunit gamma</fullName>
        <ecNumber evidence="15">1.17.1.9</ecNumber>
    </submittedName>
</protein>
<evidence type="ECO:0000313" key="16">
    <source>
        <dbReference type="Proteomes" id="UP001321492"/>
    </source>
</evidence>
<keyword evidence="4" id="KW-0813">Transport</keyword>
<dbReference type="NCBIfam" id="TIGR01583">
    <property type="entry name" value="formate-DH-gamm"/>
    <property type="match status" value="1"/>
</dbReference>
<evidence type="ECO:0000256" key="4">
    <source>
        <dbReference type="ARBA" id="ARBA00022448"/>
    </source>
</evidence>
<feature type="domain" description="Cytochrome b561 bacterial/Ni-hydrogenase" evidence="14">
    <location>
        <begin position="128"/>
        <end position="306"/>
    </location>
</feature>
<keyword evidence="6" id="KW-0349">Heme</keyword>
<dbReference type="RefSeq" id="WP_283741621.1">
    <property type="nucleotide sequence ID" value="NZ_JASJEV010000011.1"/>
</dbReference>
<evidence type="ECO:0000256" key="1">
    <source>
        <dbReference type="ARBA" id="ARBA00001971"/>
    </source>
</evidence>
<dbReference type="Gene3D" id="1.20.950.20">
    <property type="entry name" value="Transmembrane di-heme cytochromes, Chain C"/>
    <property type="match status" value="1"/>
</dbReference>
<dbReference type="InterPro" id="IPR051817">
    <property type="entry name" value="FDH_cytochrome_b556_subunit"/>
</dbReference>
<dbReference type="InterPro" id="IPR011577">
    <property type="entry name" value="Cyt_b561_bac/Ni-Hgenase"/>
</dbReference>
<keyword evidence="5" id="KW-1003">Cell membrane</keyword>
<feature type="transmembrane region" description="Helical" evidence="13">
    <location>
        <begin position="135"/>
        <end position="160"/>
    </location>
</feature>
<sequence>MTRGGFGRRIAVAAFVALFSVCLAMTLAPRAGWAQQARQGVNPTAQAVKEEQLLKELDRVTGRVSIPDSKAGTLIQPEGREWRAYHERTLHWIGGIAILGMLAVLALFYSVRGKIRIEHGWAGVKIMRFTTFERFVHWLTASSFIVLALSGLNVVFGKVLLLPLVGSDAFAVFSQWAKYAHNYLSFAFAAGIVLTFVIWVTENIPNRTDIAWAKQGGGILGHAHPPAGKFNGGQKLIFWSVVLVGAAIAASGYVLMFPFYGTNIADMQVAQIIHGVLGVLMIAVILAHIYIGTLGMEGAFDAMGTGEVDLNWAKEHHSLWVEEEMSKARAAGGGAAVPAE</sequence>
<keyword evidence="16" id="KW-1185">Reference proteome</keyword>
<dbReference type="Proteomes" id="UP001321492">
    <property type="component" value="Unassembled WGS sequence"/>
</dbReference>
<evidence type="ECO:0000256" key="3">
    <source>
        <dbReference type="ARBA" id="ARBA00010747"/>
    </source>
</evidence>
<keyword evidence="7 13" id="KW-0812">Transmembrane</keyword>
<feature type="transmembrane region" description="Helical" evidence="13">
    <location>
        <begin position="236"/>
        <end position="260"/>
    </location>
</feature>
<evidence type="ECO:0000256" key="5">
    <source>
        <dbReference type="ARBA" id="ARBA00022475"/>
    </source>
</evidence>
<keyword evidence="8" id="KW-0479">Metal-binding</keyword>
<evidence type="ECO:0000313" key="15">
    <source>
        <dbReference type="EMBL" id="MDJ1159621.1"/>
    </source>
</evidence>
<dbReference type="EC" id="1.17.1.9" evidence="15"/>
<accession>A0ABT7AJR5</accession>
<evidence type="ECO:0000256" key="6">
    <source>
        <dbReference type="ARBA" id="ARBA00022617"/>
    </source>
</evidence>
<evidence type="ECO:0000256" key="2">
    <source>
        <dbReference type="ARBA" id="ARBA00004651"/>
    </source>
</evidence>
<dbReference type="EMBL" id="JASJEV010000011">
    <property type="protein sequence ID" value="MDJ1159621.1"/>
    <property type="molecule type" value="Genomic_DNA"/>
</dbReference>
<feature type="transmembrane region" description="Helical" evidence="13">
    <location>
        <begin position="90"/>
        <end position="111"/>
    </location>
</feature>
<dbReference type="SUPFAM" id="SSF81342">
    <property type="entry name" value="Transmembrane di-heme cytochromes"/>
    <property type="match status" value="1"/>
</dbReference>
<dbReference type="GO" id="GO:0008863">
    <property type="term" value="F:formate dehydrogenase (NAD+) activity"/>
    <property type="evidence" value="ECO:0007669"/>
    <property type="project" value="UniProtKB-EC"/>
</dbReference>
<keyword evidence="12 13" id="KW-0472">Membrane</keyword>
<organism evidence="15 16">
    <name type="scientific">Chelatococcus albus</name>
    <dbReference type="NCBI Taxonomy" id="3047466"/>
    <lineage>
        <taxon>Bacteria</taxon>
        <taxon>Pseudomonadati</taxon>
        <taxon>Pseudomonadota</taxon>
        <taxon>Alphaproteobacteria</taxon>
        <taxon>Hyphomicrobiales</taxon>
        <taxon>Chelatococcaceae</taxon>
        <taxon>Chelatococcus</taxon>
    </lineage>
</organism>
<comment type="caution">
    <text evidence="15">The sequence shown here is derived from an EMBL/GenBank/DDBJ whole genome shotgun (WGS) entry which is preliminary data.</text>
</comment>
<dbReference type="InterPro" id="IPR016174">
    <property type="entry name" value="Di-haem_cyt_TM"/>
</dbReference>
<comment type="similarity">
    <text evidence="3">Belongs to the formate dehydrogenase gamma subunit family.</text>
</comment>
<comment type="subcellular location">
    <subcellularLocation>
        <location evidence="2">Cell membrane</location>
        <topology evidence="2">Multi-pass membrane protein</topology>
    </subcellularLocation>
</comment>
<name>A0ABT7AJR5_9HYPH</name>
<keyword evidence="10 13" id="KW-1133">Transmembrane helix</keyword>
<feature type="transmembrane region" description="Helical" evidence="13">
    <location>
        <begin position="272"/>
        <end position="291"/>
    </location>
</feature>
<feature type="transmembrane region" description="Helical" evidence="13">
    <location>
        <begin position="180"/>
        <end position="200"/>
    </location>
</feature>
<dbReference type="PANTHER" id="PTHR30074:SF6">
    <property type="entry name" value="FORMATE DEHYDROGENASE GAMMA SUBUNIT"/>
    <property type="match status" value="1"/>
</dbReference>
<dbReference type="Pfam" id="PF01292">
    <property type="entry name" value="Ni_hydr_CYTB"/>
    <property type="match status" value="1"/>
</dbReference>
<evidence type="ECO:0000259" key="14">
    <source>
        <dbReference type="Pfam" id="PF01292"/>
    </source>
</evidence>
<evidence type="ECO:0000256" key="10">
    <source>
        <dbReference type="ARBA" id="ARBA00022989"/>
    </source>
</evidence>
<evidence type="ECO:0000256" key="11">
    <source>
        <dbReference type="ARBA" id="ARBA00023004"/>
    </source>
</evidence>
<evidence type="ECO:0000256" key="13">
    <source>
        <dbReference type="SAM" id="Phobius"/>
    </source>
</evidence>
<dbReference type="InterPro" id="IPR006471">
    <property type="entry name" value="Formate_DH_gsu"/>
</dbReference>
<keyword evidence="11" id="KW-0408">Iron</keyword>
<evidence type="ECO:0000256" key="12">
    <source>
        <dbReference type="ARBA" id="ARBA00023136"/>
    </source>
</evidence>
<comment type="cofactor">
    <cofactor evidence="1">
        <name>heme</name>
        <dbReference type="ChEBI" id="CHEBI:30413"/>
    </cofactor>
</comment>
<keyword evidence="9" id="KW-0249">Electron transport</keyword>
<dbReference type="PANTHER" id="PTHR30074">
    <property type="entry name" value="FORMATE DEHYDROGENASE, NITRATE-INDUCIBLE, CYTOCHROME B556 FDN SUBUNIT"/>
    <property type="match status" value="1"/>
</dbReference>
<keyword evidence="15" id="KW-0560">Oxidoreductase</keyword>
<gene>
    <name evidence="15" type="ORF">QNA08_15455</name>
</gene>
<evidence type="ECO:0000256" key="8">
    <source>
        <dbReference type="ARBA" id="ARBA00022723"/>
    </source>
</evidence>
<reference evidence="15 16" key="1">
    <citation type="submission" date="2023-05" db="EMBL/GenBank/DDBJ databases">
        <title>Chelatococcus sp. nov., a moderately thermophilic bacterium isolated from hot spring microbial mat.</title>
        <authorList>
            <person name="Hu C.-J."/>
            <person name="Li W.-J."/>
        </authorList>
    </citation>
    <scope>NUCLEOTIDE SEQUENCE [LARGE SCALE GENOMIC DNA]</scope>
    <source>
        <strain evidence="15 16">SYSU G07232</strain>
    </source>
</reference>
<proteinExistence type="inferred from homology"/>
<evidence type="ECO:0000256" key="9">
    <source>
        <dbReference type="ARBA" id="ARBA00022982"/>
    </source>
</evidence>
<evidence type="ECO:0000256" key="7">
    <source>
        <dbReference type="ARBA" id="ARBA00022692"/>
    </source>
</evidence>